<dbReference type="EMBL" id="BLXT01000140">
    <property type="protein sequence ID" value="GFN74605.1"/>
    <property type="molecule type" value="Genomic_DNA"/>
</dbReference>
<evidence type="ECO:0000313" key="2">
    <source>
        <dbReference type="EMBL" id="GFN74605.1"/>
    </source>
</evidence>
<comment type="caution">
    <text evidence="2">The sequence shown here is derived from an EMBL/GenBank/DDBJ whole genome shotgun (WGS) entry which is preliminary data.</text>
</comment>
<reference evidence="2 3" key="1">
    <citation type="journal article" date="2021" name="Elife">
        <title>Chloroplast acquisition without the gene transfer in kleptoplastic sea slugs, Plakobranchus ocellatus.</title>
        <authorList>
            <person name="Maeda T."/>
            <person name="Takahashi S."/>
            <person name="Yoshida T."/>
            <person name="Shimamura S."/>
            <person name="Takaki Y."/>
            <person name="Nagai Y."/>
            <person name="Toyoda A."/>
            <person name="Suzuki Y."/>
            <person name="Arimoto A."/>
            <person name="Ishii H."/>
            <person name="Satoh N."/>
            <person name="Nishiyama T."/>
            <person name="Hasebe M."/>
            <person name="Maruyama T."/>
            <person name="Minagawa J."/>
            <person name="Obokata J."/>
            <person name="Shigenobu S."/>
        </authorList>
    </citation>
    <scope>NUCLEOTIDE SEQUENCE [LARGE SCALE GENOMIC DNA]</scope>
</reference>
<evidence type="ECO:0000256" key="1">
    <source>
        <dbReference type="SAM" id="MobiDB-lite"/>
    </source>
</evidence>
<feature type="compositionally biased region" description="Basic and acidic residues" evidence="1">
    <location>
        <begin position="1"/>
        <end position="15"/>
    </location>
</feature>
<feature type="compositionally biased region" description="Basic residues" evidence="1">
    <location>
        <begin position="27"/>
        <end position="40"/>
    </location>
</feature>
<protein>
    <submittedName>
        <fullName evidence="2">Uncharacterized protein</fullName>
    </submittedName>
</protein>
<feature type="region of interest" description="Disordered" evidence="1">
    <location>
        <begin position="1"/>
        <end position="40"/>
    </location>
</feature>
<gene>
    <name evidence="2" type="ORF">PoB_000111100</name>
</gene>
<name>A0AAV3XX04_9GAST</name>
<accession>A0AAV3XX04</accession>
<dbReference type="AlphaFoldDB" id="A0AAV3XX04"/>
<sequence>MDGERSELDGFERLQTEQPTDGLQQHRQQRQYHLHQHQQHQIKQTGIPGMECFKQLCFWLPANNQSIYPHPNLRRPGGTLDNEPILRSFCNDPPVAGSSSATDALA</sequence>
<organism evidence="2 3">
    <name type="scientific">Plakobranchus ocellatus</name>
    <dbReference type="NCBI Taxonomy" id="259542"/>
    <lineage>
        <taxon>Eukaryota</taxon>
        <taxon>Metazoa</taxon>
        <taxon>Spiralia</taxon>
        <taxon>Lophotrochozoa</taxon>
        <taxon>Mollusca</taxon>
        <taxon>Gastropoda</taxon>
        <taxon>Heterobranchia</taxon>
        <taxon>Euthyneura</taxon>
        <taxon>Panpulmonata</taxon>
        <taxon>Sacoglossa</taxon>
        <taxon>Placobranchoidea</taxon>
        <taxon>Plakobranchidae</taxon>
        <taxon>Plakobranchus</taxon>
    </lineage>
</organism>
<keyword evidence="3" id="KW-1185">Reference proteome</keyword>
<proteinExistence type="predicted"/>
<evidence type="ECO:0000313" key="3">
    <source>
        <dbReference type="Proteomes" id="UP000735302"/>
    </source>
</evidence>
<dbReference type="Proteomes" id="UP000735302">
    <property type="component" value="Unassembled WGS sequence"/>
</dbReference>